<keyword evidence="3" id="KW-0489">Methyltransferase</keyword>
<dbReference type="Gene3D" id="3.40.50.150">
    <property type="entry name" value="Vaccinia Virus protein VP39"/>
    <property type="match status" value="2"/>
</dbReference>
<keyword evidence="5" id="KW-0949">S-adenosyl-L-methionine</keyword>
<dbReference type="InterPro" id="IPR046977">
    <property type="entry name" value="RsmC/RlmG"/>
</dbReference>
<evidence type="ECO:0000256" key="3">
    <source>
        <dbReference type="ARBA" id="ARBA00022603"/>
    </source>
</evidence>
<sequence>MQSCETPFGPLELERYPPTSNPTLQPFDTADLYLLQTLADQAGPGVSTLVVNDTFGTLGCALAAQKPHSFGDSHLAERALRTNLDLNNLSVDAVRCINSQEELAGPYHRVLLRVPKSLALLEDQLIRLRPHLAEGAQVIAGAMIKHLPHSAGDLLAKYIGPYQASLAWKKARLLTARFDSGLTPDATTPSTRYELPETSFQLTNLPGVFSQEKLDNGTRAMLSCIPFNQGEARIVDLGCGNGALGIMAAHRNPEASLLFIDESYAAIASAKLNFSAAFPDRRAEFLVSDGLIDAAPKSADLVLCNPPFHQLQVIGDEIAMRLFEQTGKALTPEGGLMIVGNRHLGYHVKLKRCFNKVEQIAANPKFVVLRGFN</sequence>
<organism evidence="9">
    <name type="scientific">marine sediment metagenome</name>
    <dbReference type="NCBI Taxonomy" id="412755"/>
    <lineage>
        <taxon>unclassified sequences</taxon>
        <taxon>metagenomes</taxon>
        <taxon>ecological metagenomes</taxon>
    </lineage>
</organism>
<evidence type="ECO:0000313" key="9">
    <source>
        <dbReference type="EMBL" id="KKN78383.1"/>
    </source>
</evidence>
<dbReference type="AlphaFoldDB" id="A0A0F9WIX9"/>
<dbReference type="InterPro" id="IPR029063">
    <property type="entry name" value="SAM-dependent_MTases_sf"/>
</dbReference>
<dbReference type="InterPro" id="IPR002052">
    <property type="entry name" value="DNA_methylase_N6_adenine_CS"/>
</dbReference>
<accession>A0A0F9WIX9</accession>
<dbReference type="PIRSF" id="PIRSF037565">
    <property type="entry name" value="RRNA_m2G_Mtase_RsmD_prd"/>
    <property type="match status" value="1"/>
</dbReference>
<dbReference type="CDD" id="cd02440">
    <property type="entry name" value="AdoMet_MTases"/>
    <property type="match status" value="1"/>
</dbReference>
<feature type="region of interest" description="Disordered" evidence="6">
    <location>
        <begin position="1"/>
        <end position="22"/>
    </location>
</feature>
<dbReference type="GO" id="GO:0008990">
    <property type="term" value="F:rRNA (guanine-N2-)-methyltransferase activity"/>
    <property type="evidence" value="ECO:0007669"/>
    <property type="project" value="InterPro"/>
</dbReference>
<dbReference type="PANTHER" id="PTHR47816">
    <property type="entry name" value="RIBOSOMAL RNA SMALL SUBUNIT METHYLTRANSFERASE C"/>
    <property type="match status" value="1"/>
</dbReference>
<keyword evidence="1" id="KW-0963">Cytoplasm</keyword>
<evidence type="ECO:0000256" key="2">
    <source>
        <dbReference type="ARBA" id="ARBA00022552"/>
    </source>
</evidence>
<dbReference type="SUPFAM" id="SSF53335">
    <property type="entry name" value="S-adenosyl-L-methionine-dependent methyltransferases"/>
    <property type="match status" value="1"/>
</dbReference>
<proteinExistence type="predicted"/>
<dbReference type="EMBL" id="LAZR01000264">
    <property type="protein sequence ID" value="KKN78383.1"/>
    <property type="molecule type" value="Genomic_DNA"/>
</dbReference>
<feature type="domain" description="Methyltransferase small" evidence="7">
    <location>
        <begin position="201"/>
        <end position="370"/>
    </location>
</feature>
<dbReference type="GO" id="GO:0003676">
    <property type="term" value="F:nucleic acid binding"/>
    <property type="evidence" value="ECO:0007669"/>
    <property type="project" value="InterPro"/>
</dbReference>
<protein>
    <submittedName>
        <fullName evidence="9">Uncharacterized protein</fullName>
    </submittedName>
</protein>
<dbReference type="PROSITE" id="PS00092">
    <property type="entry name" value="N6_MTASE"/>
    <property type="match status" value="1"/>
</dbReference>
<dbReference type="InterPro" id="IPR058679">
    <property type="entry name" value="RlmG_N"/>
</dbReference>
<evidence type="ECO:0000256" key="1">
    <source>
        <dbReference type="ARBA" id="ARBA00022490"/>
    </source>
</evidence>
<dbReference type="InterPro" id="IPR017237">
    <property type="entry name" value="RLMG"/>
</dbReference>
<feature type="domain" description="RlmG N-terminal" evidence="8">
    <location>
        <begin position="1"/>
        <end position="179"/>
    </location>
</feature>
<keyword evidence="2" id="KW-0698">rRNA processing</keyword>
<dbReference type="Pfam" id="PF26049">
    <property type="entry name" value="RLMG_N"/>
    <property type="match status" value="1"/>
</dbReference>
<comment type="caution">
    <text evidence="9">The sequence shown here is derived from an EMBL/GenBank/DDBJ whole genome shotgun (WGS) entry which is preliminary data.</text>
</comment>
<dbReference type="Pfam" id="PF05175">
    <property type="entry name" value="MTS"/>
    <property type="match status" value="1"/>
</dbReference>
<reference evidence="9" key="1">
    <citation type="journal article" date="2015" name="Nature">
        <title>Complex archaea that bridge the gap between prokaryotes and eukaryotes.</title>
        <authorList>
            <person name="Spang A."/>
            <person name="Saw J.H."/>
            <person name="Jorgensen S.L."/>
            <person name="Zaremba-Niedzwiedzka K."/>
            <person name="Martijn J."/>
            <person name="Lind A.E."/>
            <person name="van Eijk R."/>
            <person name="Schleper C."/>
            <person name="Guy L."/>
            <person name="Ettema T.J."/>
        </authorList>
    </citation>
    <scope>NUCLEOTIDE SEQUENCE</scope>
</reference>
<dbReference type="InterPro" id="IPR007848">
    <property type="entry name" value="Small_mtfrase_dom"/>
</dbReference>
<evidence type="ECO:0000259" key="8">
    <source>
        <dbReference type="Pfam" id="PF26049"/>
    </source>
</evidence>
<dbReference type="PANTHER" id="PTHR47816:SF5">
    <property type="entry name" value="RIBOSOMAL RNA LARGE SUBUNIT METHYLTRANSFERASE G"/>
    <property type="match status" value="1"/>
</dbReference>
<evidence type="ECO:0000256" key="5">
    <source>
        <dbReference type="ARBA" id="ARBA00022691"/>
    </source>
</evidence>
<gene>
    <name evidence="9" type="ORF">LCGC14_0351050</name>
</gene>
<evidence type="ECO:0000256" key="4">
    <source>
        <dbReference type="ARBA" id="ARBA00022679"/>
    </source>
</evidence>
<keyword evidence="4" id="KW-0808">Transferase</keyword>
<name>A0A0F9WIX9_9ZZZZ</name>
<evidence type="ECO:0000259" key="7">
    <source>
        <dbReference type="Pfam" id="PF05175"/>
    </source>
</evidence>
<dbReference type="GO" id="GO:0005737">
    <property type="term" value="C:cytoplasm"/>
    <property type="evidence" value="ECO:0007669"/>
    <property type="project" value="InterPro"/>
</dbReference>
<evidence type="ECO:0000256" key="6">
    <source>
        <dbReference type="SAM" id="MobiDB-lite"/>
    </source>
</evidence>